<keyword evidence="3" id="KW-1185">Reference proteome</keyword>
<comment type="caution">
    <text evidence="2">The sequence shown here is derived from an EMBL/GenBank/DDBJ whole genome shotgun (WGS) entry which is preliminary data.</text>
</comment>
<reference evidence="2" key="2">
    <citation type="submission" date="2021-08" db="EMBL/GenBank/DDBJ databases">
        <authorList>
            <person name="Tani A."/>
            <person name="Ola A."/>
            <person name="Ogura Y."/>
            <person name="Katsura K."/>
            <person name="Hayashi T."/>
        </authorList>
    </citation>
    <scope>NUCLEOTIDE SEQUENCE</scope>
    <source>
        <strain evidence="2">DSM 23632</strain>
    </source>
</reference>
<evidence type="ECO:0000313" key="3">
    <source>
        <dbReference type="Proteomes" id="UP001055057"/>
    </source>
</evidence>
<organism evidence="2 3">
    <name type="scientific">Methylobacterium trifolii</name>
    <dbReference type="NCBI Taxonomy" id="1003092"/>
    <lineage>
        <taxon>Bacteria</taxon>
        <taxon>Pseudomonadati</taxon>
        <taxon>Pseudomonadota</taxon>
        <taxon>Alphaproteobacteria</taxon>
        <taxon>Hyphomicrobiales</taxon>
        <taxon>Methylobacteriaceae</taxon>
        <taxon>Methylobacterium</taxon>
    </lineage>
</organism>
<proteinExistence type="predicted"/>
<feature type="compositionally biased region" description="Low complexity" evidence="1">
    <location>
        <begin position="263"/>
        <end position="287"/>
    </location>
</feature>
<feature type="region of interest" description="Disordered" evidence="1">
    <location>
        <begin position="247"/>
        <end position="292"/>
    </location>
</feature>
<feature type="region of interest" description="Disordered" evidence="1">
    <location>
        <begin position="25"/>
        <end position="46"/>
    </location>
</feature>
<feature type="region of interest" description="Disordered" evidence="1">
    <location>
        <begin position="177"/>
        <end position="202"/>
    </location>
</feature>
<dbReference type="EMBL" id="BPRB01000176">
    <property type="protein sequence ID" value="GJE60969.1"/>
    <property type="molecule type" value="Genomic_DNA"/>
</dbReference>
<dbReference type="Proteomes" id="UP001055057">
    <property type="component" value="Unassembled WGS sequence"/>
</dbReference>
<evidence type="ECO:0000256" key="1">
    <source>
        <dbReference type="SAM" id="MobiDB-lite"/>
    </source>
</evidence>
<protein>
    <submittedName>
        <fullName evidence="2">Uncharacterized protein</fullName>
    </submittedName>
</protein>
<accession>A0ABQ4U1E9</accession>
<reference evidence="2" key="1">
    <citation type="journal article" date="2021" name="Front. Microbiol.">
        <title>Comprehensive Comparative Genomics and Phenotyping of Methylobacterium Species.</title>
        <authorList>
            <person name="Alessa O."/>
            <person name="Ogura Y."/>
            <person name="Fujitani Y."/>
            <person name="Takami H."/>
            <person name="Hayashi T."/>
            <person name="Sahin N."/>
            <person name="Tani A."/>
        </authorList>
    </citation>
    <scope>NUCLEOTIDE SEQUENCE</scope>
    <source>
        <strain evidence="2">DSM 23632</strain>
    </source>
</reference>
<evidence type="ECO:0000313" key="2">
    <source>
        <dbReference type="EMBL" id="GJE60969.1"/>
    </source>
</evidence>
<sequence length="312" mass="32702">MRFSVVLQRRVDPAVAGRTGLLDRRGGALEGAQPTPTRQAAGGPDSCDEGSVYHMIPTQGHVQFVFGQVIDDRDTQHGIPMPPVQCGGELAAPVRAGFGRVNHGRHARRRGHRRLDLGEAGHDAARLVGQGQRLAQVVPQGRRDPVRQVGRHGGVLGLERPQEGALAHGLGHHRPLRRDPGAAAGEPGPQVRHHRAVRPQDEADHAVRRLRLTGDDAGALGAAALALAATAGAGIEGRPLVRRRLRRVDHRGGGPNRTCADQACASAGSASAPSSVPSSASGSGRASIQPACRRAAMIRASASVRESSNPSR</sequence>
<name>A0ABQ4U1E9_9HYPH</name>
<gene>
    <name evidence="2" type="ORF">MPOCJGCO_3088</name>
</gene>